<evidence type="ECO:0000256" key="2">
    <source>
        <dbReference type="SAM" id="Phobius"/>
    </source>
</evidence>
<reference evidence="4" key="1">
    <citation type="submission" date="2021-03" db="EMBL/GenBank/DDBJ databases">
        <title>Whole genome sequence of Streptomyces bomunensis MMS17-BM035.</title>
        <authorList>
            <person name="Lee J.H."/>
        </authorList>
    </citation>
    <scope>NUCLEOTIDE SEQUENCE</scope>
    <source>
        <strain evidence="4">MMS17-BM035</strain>
    </source>
</reference>
<dbReference type="InterPro" id="IPR058593">
    <property type="entry name" value="ARB_07466-like_C"/>
</dbReference>
<feature type="domain" description="ARB-07466-like C-terminal" evidence="3">
    <location>
        <begin position="293"/>
        <end position="347"/>
    </location>
</feature>
<keyword evidence="2" id="KW-0812">Transmembrane</keyword>
<protein>
    <recommendedName>
        <fullName evidence="3">ARB-07466-like C-terminal domain-containing protein</fullName>
    </recommendedName>
</protein>
<comment type="caution">
    <text evidence="4">The sequence shown here is derived from an EMBL/GenBank/DDBJ whole genome shotgun (WGS) entry which is preliminary data.</text>
</comment>
<evidence type="ECO:0000259" key="3">
    <source>
        <dbReference type="Pfam" id="PF26571"/>
    </source>
</evidence>
<keyword evidence="5" id="KW-1185">Reference proteome</keyword>
<sequence>MTFVSETSKRSRGGRFLRWAAAFVVLIGVASYAGVQYVTGGGSAPTSCTVRASKAPNGGGETASYELSPEQAANAATISAVGITRGMPERAVTIALATAIQESGLRNLPQGDRDSVGLFQQRPSAGWGTREQILDPVYASKQFYTRLAKVHGYGQLPLTVAAQRVQHSGFPGAYAKHEADASLLAAAFTGQAPAVLTCPGPVDREPGDPAKVRAALVEAFGPGVLPSKPKTAPAGSGTSGGGGTAVSGTAAVAASAPPDDGVADARTPDASAGELSVPVRALPGSGGGSHGEMAAAATEQRGWELAHWAVAQAGVLRLERVAYAGRVWSAQDAGAGWQRVDKSGNADDTSTSEVTIAFGQ</sequence>
<evidence type="ECO:0000256" key="1">
    <source>
        <dbReference type="SAM" id="MobiDB-lite"/>
    </source>
</evidence>
<dbReference type="Pfam" id="PF26571">
    <property type="entry name" value="VldE"/>
    <property type="match status" value="1"/>
</dbReference>
<gene>
    <name evidence="4" type="ORF">JFN87_25200</name>
</gene>
<accession>A0A940RZZ2</accession>
<feature type="compositionally biased region" description="Low complexity" evidence="1">
    <location>
        <begin position="246"/>
        <end position="260"/>
    </location>
</feature>
<dbReference type="Proteomes" id="UP000670475">
    <property type="component" value="Unassembled WGS sequence"/>
</dbReference>
<dbReference type="EMBL" id="JAGIQL010000133">
    <property type="protein sequence ID" value="MBP0460748.1"/>
    <property type="molecule type" value="Genomic_DNA"/>
</dbReference>
<feature type="transmembrane region" description="Helical" evidence="2">
    <location>
        <begin position="16"/>
        <end position="35"/>
    </location>
</feature>
<keyword evidence="2" id="KW-1133">Transmembrane helix</keyword>
<organism evidence="4 5">
    <name type="scientific">Streptomyces montanisoli</name>
    <dbReference type="NCBI Taxonomy" id="2798581"/>
    <lineage>
        <taxon>Bacteria</taxon>
        <taxon>Bacillati</taxon>
        <taxon>Actinomycetota</taxon>
        <taxon>Actinomycetes</taxon>
        <taxon>Kitasatosporales</taxon>
        <taxon>Streptomycetaceae</taxon>
        <taxon>Streptomyces</taxon>
    </lineage>
</organism>
<feature type="region of interest" description="Disordered" evidence="1">
    <location>
        <begin position="225"/>
        <end position="295"/>
    </location>
</feature>
<evidence type="ECO:0000313" key="5">
    <source>
        <dbReference type="Proteomes" id="UP000670475"/>
    </source>
</evidence>
<proteinExistence type="predicted"/>
<keyword evidence="2" id="KW-0472">Membrane</keyword>
<dbReference type="AlphaFoldDB" id="A0A940RZZ2"/>
<evidence type="ECO:0000313" key="4">
    <source>
        <dbReference type="EMBL" id="MBP0460748.1"/>
    </source>
</evidence>
<name>A0A940RZZ2_9ACTN</name>